<accession>A0AAV0KYJ7</accession>
<dbReference type="PANTHER" id="PTHR10826:SF27">
    <property type="entry name" value="OS06G0326500 PROTEIN"/>
    <property type="match status" value="1"/>
</dbReference>
<dbReference type="SUPFAM" id="SSF54529">
    <property type="entry name" value="Mitochondrial glycoprotein MAM33-like"/>
    <property type="match status" value="1"/>
</dbReference>
<keyword evidence="3" id="KW-1185">Reference proteome</keyword>
<dbReference type="PANTHER" id="PTHR10826">
    <property type="entry name" value="COMPLEMENT COMPONENT 1"/>
    <property type="match status" value="1"/>
</dbReference>
<feature type="compositionally biased region" description="Polar residues" evidence="1">
    <location>
        <begin position="175"/>
        <end position="184"/>
    </location>
</feature>
<dbReference type="InterPro" id="IPR036561">
    <property type="entry name" value="MAM33_sf"/>
</dbReference>
<evidence type="ECO:0000256" key="1">
    <source>
        <dbReference type="SAM" id="MobiDB-lite"/>
    </source>
</evidence>
<feature type="region of interest" description="Disordered" evidence="1">
    <location>
        <begin position="175"/>
        <end position="194"/>
    </location>
</feature>
<dbReference type="EMBL" id="CAMGYJ010000005">
    <property type="protein sequence ID" value="CAI0427310.1"/>
    <property type="molecule type" value="Genomic_DNA"/>
</dbReference>
<gene>
    <name evidence="2" type="ORF">LITE_LOCUS21152</name>
</gene>
<evidence type="ECO:0000313" key="2">
    <source>
        <dbReference type="EMBL" id="CAI0427310.1"/>
    </source>
</evidence>
<dbReference type="Proteomes" id="UP001154282">
    <property type="component" value="Unassembled WGS sequence"/>
</dbReference>
<organism evidence="2 3">
    <name type="scientific">Linum tenue</name>
    <dbReference type="NCBI Taxonomy" id="586396"/>
    <lineage>
        <taxon>Eukaryota</taxon>
        <taxon>Viridiplantae</taxon>
        <taxon>Streptophyta</taxon>
        <taxon>Embryophyta</taxon>
        <taxon>Tracheophyta</taxon>
        <taxon>Spermatophyta</taxon>
        <taxon>Magnoliopsida</taxon>
        <taxon>eudicotyledons</taxon>
        <taxon>Gunneridae</taxon>
        <taxon>Pentapetalae</taxon>
        <taxon>rosids</taxon>
        <taxon>fabids</taxon>
        <taxon>Malpighiales</taxon>
        <taxon>Linaceae</taxon>
        <taxon>Linum</taxon>
    </lineage>
</organism>
<dbReference type="AlphaFoldDB" id="A0AAV0KYJ7"/>
<dbReference type="Pfam" id="PF02330">
    <property type="entry name" value="MAM33"/>
    <property type="match status" value="1"/>
</dbReference>
<comment type="caution">
    <text evidence="2">The sequence shown here is derived from an EMBL/GenBank/DDBJ whole genome shotgun (WGS) entry which is preliminary data.</text>
</comment>
<sequence>MAFASMLRRASSSVLPRAIRAAASPRTFRTAVSTVLSTEKQSLGREIAHRGFTSPLRFSTAAVANKDNLVRVLEAEIECAEEPCDSEVPAGFPFEIEDIDGERTITLTRKFEGETIKVEVDMLNVDGDEEEEEDKNNDKSTTSIPMVVTISKGSRQELEFGITAFPDEISVDSLSIKNPSSTEEQLPYEGPDFG</sequence>
<name>A0AAV0KYJ7_9ROSI</name>
<protein>
    <submittedName>
        <fullName evidence="2">Uncharacterized protein</fullName>
    </submittedName>
</protein>
<proteinExistence type="predicted"/>
<reference evidence="2" key="1">
    <citation type="submission" date="2022-08" db="EMBL/GenBank/DDBJ databases">
        <authorList>
            <person name="Gutierrez-Valencia J."/>
        </authorList>
    </citation>
    <scope>NUCLEOTIDE SEQUENCE</scope>
</reference>
<dbReference type="Gene3D" id="3.10.280.10">
    <property type="entry name" value="Mitochondrial glycoprotein"/>
    <property type="match status" value="1"/>
</dbReference>
<dbReference type="GO" id="GO:0005759">
    <property type="term" value="C:mitochondrial matrix"/>
    <property type="evidence" value="ECO:0007669"/>
    <property type="project" value="InterPro"/>
</dbReference>
<evidence type="ECO:0000313" key="3">
    <source>
        <dbReference type="Proteomes" id="UP001154282"/>
    </source>
</evidence>
<dbReference type="InterPro" id="IPR003428">
    <property type="entry name" value="MAM33"/>
</dbReference>